<accession>A0A175WCM1</accession>
<evidence type="ECO:0000259" key="3">
    <source>
        <dbReference type="PROSITE" id="PS51471"/>
    </source>
</evidence>
<keyword evidence="4" id="KW-0560">Oxidoreductase</keyword>
<evidence type="ECO:0000256" key="1">
    <source>
        <dbReference type="ARBA" id="ARBA00006336"/>
    </source>
</evidence>
<dbReference type="EMBL" id="LCTW02000035">
    <property type="protein sequence ID" value="KXX81446.1"/>
    <property type="molecule type" value="Genomic_DNA"/>
</dbReference>
<feature type="domain" description="Fe2OG dioxygenase" evidence="3">
    <location>
        <begin position="573"/>
        <end position="709"/>
    </location>
</feature>
<feature type="region of interest" description="Disordered" evidence="2">
    <location>
        <begin position="253"/>
        <end position="483"/>
    </location>
</feature>
<sequence length="1017" mass="108919">MPSPFPINPSAIPVVATRKALLIIDLQNDFLCPEGALPVVEPEGFVDRTLELAKAFRDSGAGDVIWVRTEFEHHRSLSGDGDRIITKDPAAHPPRPAPSRGRQPASTLHDGAVMESDEEAFLSVGADSDKKPCVRKGTCGALFPHDVQAAVDARRDIVFTKTHYSAFASAQQQLVQLLRGRFVTQMYVCGALTNVSIYATALDAGKHGYDMTIVEDCCGYRKAMRHFNAMRQLGQLTGSEVISFDALLEQLRPPVPPSQSTGLSPSVSQMKLGLGPGSPRHPPASAPRLTPPGANTSPQPGRDRRNKPPAPPRRAASKQGDLDVPTDSKRPLEDTDPLSAESEPSSPGVEPPRNRRKKLTEEQGNAPASPADRSKLASSKGPTNAPGPAGVEAEKPRVRTKAKQRVSSSNSNKKASSSPPPPSPKSPNLSAPSPPDRNEGGATAGESEAKKPETAAEQAQKSNSKSARNMADQQPTPVCSEPLCEGDTTVITNVLPSALAADAFERLLEEASWAGMSHLGGEVPRRIAVQGAVGDDGSVPVYRHPADESPPLLPFSPTVLQIKEVIEKHLGHPLNHVLIQHYRSGNDYISEHSDKTLDIVKGSFIANVSLGAERTMVFRTKRPPKDKKGDAGPDQSQNQHDQNLSDADKAKRQVQRAALPHNSLCRMGLATNERWLHAIRQDKRSDRDKAPAELSHGGARISLTFRQIGTFIADDGQSAARIWGQGATSKTKEGARPVINGQTPDAVRMLQAFGAENHASAFDWDAHYGAGFDVLHMGTPKRFCAAAATAGGGSCAVANARVALALAELGVSCAKGSVEGDVRFEDNDPARTVVDGHATVLRYLDAVYGPGRRYDQLLPGEVGKRFTRLQRGLDLLDKWRAALKEAGIAEAGGDGRASGGQTKTVVKLLGRELADWEGWAKEAAADAAAAVTTTTTTTTTADDNSTDAKQQQRQQSSAFYIVGGSQPSPADFALWPVLHDIVRVCGEQVLGEHLRQYYAVFKERSAAVKALSLFKQE</sequence>
<dbReference type="InterPro" id="IPR000868">
    <property type="entry name" value="Isochorismatase-like_dom"/>
</dbReference>
<dbReference type="InterPro" id="IPR057088">
    <property type="entry name" value="GLRG_09195_Thiored"/>
</dbReference>
<dbReference type="OrthoDB" id="445341at2759"/>
<dbReference type="InterPro" id="IPR032854">
    <property type="entry name" value="ALKBH3"/>
</dbReference>
<name>A0A175WCM1_9PEZI</name>
<feature type="compositionally biased region" description="Polar residues" evidence="2">
    <location>
        <begin position="634"/>
        <end position="645"/>
    </location>
</feature>
<organism evidence="4 5">
    <name type="scientific">Madurella mycetomatis</name>
    <dbReference type="NCBI Taxonomy" id="100816"/>
    <lineage>
        <taxon>Eukaryota</taxon>
        <taxon>Fungi</taxon>
        <taxon>Dikarya</taxon>
        <taxon>Ascomycota</taxon>
        <taxon>Pezizomycotina</taxon>
        <taxon>Sordariomycetes</taxon>
        <taxon>Sordariomycetidae</taxon>
        <taxon>Sordariales</taxon>
        <taxon>Sordariales incertae sedis</taxon>
        <taxon>Madurella</taxon>
    </lineage>
</organism>
<dbReference type="CDD" id="cd00431">
    <property type="entry name" value="cysteine_hydrolases"/>
    <property type="match status" value="1"/>
</dbReference>
<evidence type="ECO:0000313" key="4">
    <source>
        <dbReference type="EMBL" id="KXX81446.1"/>
    </source>
</evidence>
<evidence type="ECO:0000313" key="5">
    <source>
        <dbReference type="Proteomes" id="UP000078237"/>
    </source>
</evidence>
<dbReference type="SUPFAM" id="SSF51197">
    <property type="entry name" value="Clavaminate synthase-like"/>
    <property type="match status" value="1"/>
</dbReference>
<dbReference type="InterPro" id="IPR037151">
    <property type="entry name" value="AlkB-like_sf"/>
</dbReference>
<dbReference type="PROSITE" id="PS51471">
    <property type="entry name" value="FE2OG_OXY"/>
    <property type="match status" value="1"/>
</dbReference>
<feature type="compositionally biased region" description="Low complexity" evidence="2">
    <location>
        <begin position="339"/>
        <end position="348"/>
    </location>
</feature>
<dbReference type="AlphaFoldDB" id="A0A175WCM1"/>
<dbReference type="GO" id="GO:0006307">
    <property type="term" value="P:DNA alkylation repair"/>
    <property type="evidence" value="ECO:0007669"/>
    <property type="project" value="InterPro"/>
</dbReference>
<dbReference type="GO" id="GO:0051213">
    <property type="term" value="F:dioxygenase activity"/>
    <property type="evidence" value="ECO:0007669"/>
    <property type="project" value="UniProtKB-KW"/>
</dbReference>
<dbReference type="Pfam" id="PF00857">
    <property type="entry name" value="Isochorismatase"/>
    <property type="match status" value="1"/>
</dbReference>
<comment type="caution">
    <text evidence="4">The sequence shown here is derived from an EMBL/GenBank/DDBJ whole genome shotgun (WGS) entry which is preliminary data.</text>
</comment>
<reference evidence="4 5" key="1">
    <citation type="journal article" date="2016" name="Genome Announc.">
        <title>Genome Sequence of Madurella mycetomatis mm55, Isolated from a Human Mycetoma Case in Sudan.</title>
        <authorList>
            <person name="Smit S."/>
            <person name="Derks M.F."/>
            <person name="Bervoets S."/>
            <person name="Fahal A."/>
            <person name="van Leeuwen W."/>
            <person name="van Belkum A."/>
            <person name="van de Sande W.W."/>
        </authorList>
    </citation>
    <scope>NUCLEOTIDE SEQUENCE [LARGE SCALE GENOMIC DNA]</scope>
    <source>
        <strain evidence="5">mm55</strain>
    </source>
</reference>
<dbReference type="Gene3D" id="3.40.50.850">
    <property type="entry name" value="Isochorismatase-like"/>
    <property type="match status" value="1"/>
</dbReference>
<feature type="region of interest" description="Disordered" evidence="2">
    <location>
        <begin position="616"/>
        <end position="655"/>
    </location>
</feature>
<dbReference type="InterPro" id="IPR005123">
    <property type="entry name" value="Oxoglu/Fe-dep_dioxygenase_dom"/>
</dbReference>
<keyword evidence="4" id="KW-0223">Dioxygenase</keyword>
<dbReference type="VEuPathDB" id="FungiDB:MMYC01_202660"/>
<dbReference type="PANTHER" id="PTHR31212">
    <property type="entry name" value="ALPHA-KETOGLUTARATE-DEPENDENT DIOXYGENASE ALKB HOMOLOG 3"/>
    <property type="match status" value="1"/>
</dbReference>
<proteinExistence type="inferred from homology"/>
<feature type="compositionally biased region" description="Polar residues" evidence="2">
    <location>
        <begin position="258"/>
        <end position="269"/>
    </location>
</feature>
<dbReference type="Proteomes" id="UP000078237">
    <property type="component" value="Unassembled WGS sequence"/>
</dbReference>
<feature type="compositionally biased region" description="Basic and acidic residues" evidence="2">
    <location>
        <begin position="78"/>
        <end position="90"/>
    </location>
</feature>
<evidence type="ECO:0000256" key="2">
    <source>
        <dbReference type="SAM" id="MobiDB-lite"/>
    </source>
</evidence>
<feature type="compositionally biased region" description="Low complexity" evidence="2">
    <location>
        <begin position="407"/>
        <end position="417"/>
    </location>
</feature>
<dbReference type="Pfam" id="PF13532">
    <property type="entry name" value="2OG-FeII_Oxy_2"/>
    <property type="match status" value="1"/>
</dbReference>
<dbReference type="InterPro" id="IPR036380">
    <property type="entry name" value="Isochorismatase-like_sf"/>
</dbReference>
<feature type="region of interest" description="Disordered" evidence="2">
    <location>
        <begin position="78"/>
        <end position="107"/>
    </location>
</feature>
<feature type="compositionally biased region" description="Polar residues" evidence="2">
    <location>
        <begin position="457"/>
        <end position="477"/>
    </location>
</feature>
<dbReference type="InterPro" id="IPR027450">
    <property type="entry name" value="AlkB-like"/>
</dbReference>
<dbReference type="Pfam" id="PF24470">
    <property type="entry name" value="Thiored_Isochorism"/>
    <property type="match status" value="1"/>
</dbReference>
<keyword evidence="5" id="KW-1185">Reference proteome</keyword>
<protein>
    <submittedName>
        <fullName evidence="4">Alpha-ketoglutarate-dependent dioxygenase alkB 2</fullName>
    </submittedName>
</protein>
<dbReference type="STRING" id="100816.A0A175WCM1"/>
<dbReference type="PANTHER" id="PTHR31212:SF5">
    <property type="entry name" value="ISOCHORISMATASE FAMILY PROTEIN FAMILY (AFU_ORTHOLOGUE AFUA_3G14500)"/>
    <property type="match status" value="1"/>
</dbReference>
<gene>
    <name evidence="4" type="ORF">MMYC01_202660</name>
</gene>
<dbReference type="Gene3D" id="2.60.120.590">
    <property type="entry name" value="Alpha-ketoglutarate-dependent dioxygenase AlkB-like"/>
    <property type="match status" value="1"/>
</dbReference>
<comment type="similarity">
    <text evidence="1">Belongs to the isochorismatase family.</text>
</comment>
<dbReference type="SUPFAM" id="SSF52499">
    <property type="entry name" value="Isochorismatase-like hydrolases"/>
    <property type="match status" value="1"/>
</dbReference>